<reference evidence="3" key="2">
    <citation type="submission" date="2015-01" db="EMBL/GenBank/DDBJ databases">
        <title>Evolutionary Origins and Diversification of the Mycorrhizal Mutualists.</title>
        <authorList>
            <consortium name="DOE Joint Genome Institute"/>
            <consortium name="Mycorrhizal Genomics Consortium"/>
            <person name="Kohler A."/>
            <person name="Kuo A."/>
            <person name="Nagy L.G."/>
            <person name="Floudas D."/>
            <person name="Copeland A."/>
            <person name="Barry K.W."/>
            <person name="Cichocki N."/>
            <person name="Veneault-Fourrey C."/>
            <person name="LaButti K."/>
            <person name="Lindquist E.A."/>
            <person name="Lipzen A."/>
            <person name="Lundell T."/>
            <person name="Morin E."/>
            <person name="Murat C."/>
            <person name="Riley R."/>
            <person name="Ohm R."/>
            <person name="Sun H."/>
            <person name="Tunlid A."/>
            <person name="Henrissat B."/>
            <person name="Grigoriev I.V."/>
            <person name="Hibbett D.S."/>
            <person name="Martin F."/>
        </authorList>
    </citation>
    <scope>NUCLEOTIDE SEQUENCE [LARGE SCALE GENOMIC DNA]</scope>
    <source>
        <strain evidence="3">Zn</strain>
    </source>
</reference>
<dbReference type="AlphaFoldDB" id="A0A0C3DIZ4"/>
<dbReference type="Proteomes" id="UP000054321">
    <property type="component" value="Unassembled WGS sequence"/>
</dbReference>
<evidence type="ECO:0000256" key="1">
    <source>
        <dbReference type="SAM" id="Phobius"/>
    </source>
</evidence>
<dbReference type="HOGENOM" id="CLU_035633_1_0_1"/>
<keyword evidence="1" id="KW-0812">Transmembrane</keyword>
<sequence length="419" mass="46240">MSRHALRRRTEVCQLCNFMIARQRQFREPVRAQRFLLSRGFTTRRRSNAQIAEAPSSQIPLVATPTATCGKPTQIQNKASNLSQADLGEALLKVRTACSTLQSPERVPSEKEVLIALSQCNALAEALELELTPSAPVTSSGAASALLSLDEAPAKQSLSPKPTAAMQQTIDQLAKEAFQLVKYPTVFISPPVLELYVKIQAILRKAEMLPEVFQMYANKPAPQEGSPVRYSEQNPHKISNAVPAPTANRALQTAIDSKQLQIAMDIVESTYGTRAFRRSKFLRQGIIPATGAVALPVAAYTLATQMAHFQTTMDSGLATNVAFAGIMAYTLFTGTIGVVAISTANDQMDRVTWTPGIPLRERWIREEERHAIDKIAGAWGFRETWRRGEEEGSDWDALREWIGEKGMILDRVDLMEGMD</sequence>
<reference evidence="2 3" key="1">
    <citation type="submission" date="2014-04" db="EMBL/GenBank/DDBJ databases">
        <authorList>
            <consortium name="DOE Joint Genome Institute"/>
            <person name="Kuo A."/>
            <person name="Martino E."/>
            <person name="Perotto S."/>
            <person name="Kohler A."/>
            <person name="Nagy L.G."/>
            <person name="Floudas D."/>
            <person name="Copeland A."/>
            <person name="Barry K.W."/>
            <person name="Cichocki N."/>
            <person name="Veneault-Fourrey C."/>
            <person name="LaButti K."/>
            <person name="Lindquist E.A."/>
            <person name="Lipzen A."/>
            <person name="Lundell T."/>
            <person name="Morin E."/>
            <person name="Murat C."/>
            <person name="Sun H."/>
            <person name="Tunlid A."/>
            <person name="Henrissat B."/>
            <person name="Grigoriev I.V."/>
            <person name="Hibbett D.S."/>
            <person name="Martin F."/>
            <person name="Nordberg H.P."/>
            <person name="Cantor M.N."/>
            <person name="Hua S.X."/>
        </authorList>
    </citation>
    <scope>NUCLEOTIDE SEQUENCE [LARGE SCALE GENOMIC DNA]</scope>
    <source>
        <strain evidence="2 3">Zn</strain>
    </source>
</reference>
<evidence type="ECO:0000313" key="2">
    <source>
        <dbReference type="EMBL" id="KIN01978.1"/>
    </source>
</evidence>
<keyword evidence="1" id="KW-0472">Membrane</keyword>
<keyword evidence="3" id="KW-1185">Reference proteome</keyword>
<dbReference type="InParanoid" id="A0A0C3DIZ4"/>
<accession>A0A0C3DIZ4</accession>
<gene>
    <name evidence="2" type="ORF">OIDMADRAFT_179274</name>
</gene>
<keyword evidence="1" id="KW-1133">Transmembrane helix</keyword>
<feature type="transmembrane region" description="Helical" evidence="1">
    <location>
        <begin position="286"/>
        <end position="309"/>
    </location>
</feature>
<dbReference type="EMBL" id="KN832875">
    <property type="protein sequence ID" value="KIN01978.1"/>
    <property type="molecule type" value="Genomic_DNA"/>
</dbReference>
<organism evidence="2 3">
    <name type="scientific">Oidiodendron maius (strain Zn)</name>
    <dbReference type="NCBI Taxonomy" id="913774"/>
    <lineage>
        <taxon>Eukaryota</taxon>
        <taxon>Fungi</taxon>
        <taxon>Dikarya</taxon>
        <taxon>Ascomycota</taxon>
        <taxon>Pezizomycotina</taxon>
        <taxon>Leotiomycetes</taxon>
        <taxon>Leotiomycetes incertae sedis</taxon>
        <taxon>Myxotrichaceae</taxon>
        <taxon>Oidiodendron</taxon>
    </lineage>
</organism>
<protein>
    <submittedName>
        <fullName evidence="2">Uncharacterized protein</fullName>
    </submittedName>
</protein>
<proteinExistence type="predicted"/>
<name>A0A0C3DIZ4_OIDMZ</name>
<feature type="transmembrane region" description="Helical" evidence="1">
    <location>
        <begin position="321"/>
        <end position="341"/>
    </location>
</feature>
<dbReference type="OrthoDB" id="5360701at2759"/>
<evidence type="ECO:0000313" key="3">
    <source>
        <dbReference type="Proteomes" id="UP000054321"/>
    </source>
</evidence>